<dbReference type="SUPFAM" id="SSF48498">
    <property type="entry name" value="Tetracyclin repressor-like, C-terminal domain"/>
    <property type="match status" value="1"/>
</dbReference>
<evidence type="ECO:0000256" key="5">
    <source>
        <dbReference type="PROSITE-ProRule" id="PRU00335"/>
    </source>
</evidence>
<proteinExistence type="predicted"/>
<dbReference type="Gene3D" id="1.10.357.10">
    <property type="entry name" value="Tetracycline Repressor, domain 2"/>
    <property type="match status" value="1"/>
</dbReference>
<dbReference type="GO" id="GO:0003700">
    <property type="term" value="F:DNA-binding transcription factor activity"/>
    <property type="evidence" value="ECO:0007669"/>
    <property type="project" value="TreeGrafter"/>
</dbReference>
<evidence type="ECO:0000256" key="4">
    <source>
        <dbReference type="ARBA" id="ARBA00023163"/>
    </source>
</evidence>
<dbReference type="InterPro" id="IPR036271">
    <property type="entry name" value="Tet_transcr_reg_TetR-rel_C_sf"/>
</dbReference>
<keyword evidence="8" id="KW-1185">Reference proteome</keyword>
<dbReference type="Pfam" id="PF00440">
    <property type="entry name" value="TetR_N"/>
    <property type="match status" value="1"/>
</dbReference>
<dbReference type="OrthoDB" id="9814200at2"/>
<keyword evidence="7" id="KW-0614">Plasmid</keyword>
<dbReference type="InterPro" id="IPR001647">
    <property type="entry name" value="HTH_TetR"/>
</dbReference>
<dbReference type="AlphaFoldDB" id="H6LB06"/>
<geneLocation type="plasmid" evidence="8">
    <name>SGRA01</name>
</geneLocation>
<keyword evidence="4" id="KW-0804">Transcription</keyword>
<dbReference type="PRINTS" id="PR00455">
    <property type="entry name" value="HTHTETR"/>
</dbReference>
<dbReference type="PROSITE" id="PS50977">
    <property type="entry name" value="HTH_TETR_2"/>
    <property type="match status" value="1"/>
</dbReference>
<name>H6LB06_SAPGL</name>
<keyword evidence="1" id="KW-0678">Repressor</keyword>
<protein>
    <submittedName>
        <fullName evidence="7">Transcriptional regulator, TetR family protein</fullName>
    </submittedName>
</protein>
<dbReference type="InterPro" id="IPR009057">
    <property type="entry name" value="Homeodomain-like_sf"/>
</dbReference>
<dbReference type="PANTHER" id="PTHR30055:SF175">
    <property type="entry name" value="HTH-TYPE TRANSCRIPTIONAL REPRESSOR KSTR2"/>
    <property type="match status" value="1"/>
</dbReference>
<evidence type="ECO:0000313" key="8">
    <source>
        <dbReference type="Proteomes" id="UP000007519"/>
    </source>
</evidence>
<sequence>MPSLEKESKKSQIYRAAAQLFKEKGYQAASMRDLAERVELRASSLYNHIGSKEEILQQICFEHAQDFLKAMQEVEQLPISQGQKIERLLRFHIRKALKEVSSLTVFNDEWKHLSSPQLEEFRDLRKDYENRFRAIIEQAVASGELPNLDTELLLYALLNAIHWLPNWNHRNSELTASELEEQVLRILLKGIQK</sequence>
<feature type="DNA-binding region" description="H-T-H motif" evidence="5">
    <location>
        <begin position="30"/>
        <end position="49"/>
    </location>
</feature>
<dbReference type="InterPro" id="IPR041490">
    <property type="entry name" value="KstR2_TetR_C"/>
</dbReference>
<dbReference type="SUPFAM" id="SSF46689">
    <property type="entry name" value="Homeodomain-like"/>
    <property type="match status" value="1"/>
</dbReference>
<evidence type="ECO:0000256" key="2">
    <source>
        <dbReference type="ARBA" id="ARBA00023015"/>
    </source>
</evidence>
<organism evidence="7 8">
    <name type="scientific">Saprospira grandis (strain Lewin)</name>
    <dbReference type="NCBI Taxonomy" id="984262"/>
    <lineage>
        <taxon>Bacteria</taxon>
        <taxon>Pseudomonadati</taxon>
        <taxon>Bacteroidota</taxon>
        <taxon>Saprospiria</taxon>
        <taxon>Saprospirales</taxon>
        <taxon>Saprospiraceae</taxon>
        <taxon>Saprospira</taxon>
    </lineage>
</organism>
<dbReference type="PANTHER" id="PTHR30055">
    <property type="entry name" value="HTH-TYPE TRANSCRIPTIONAL REGULATOR RUTR"/>
    <property type="match status" value="1"/>
</dbReference>
<dbReference type="Proteomes" id="UP000007519">
    <property type="component" value="Plasmid unnamed"/>
</dbReference>
<feature type="domain" description="HTH tetR-type" evidence="6">
    <location>
        <begin position="7"/>
        <end position="67"/>
    </location>
</feature>
<evidence type="ECO:0000313" key="7">
    <source>
        <dbReference type="EMBL" id="AFC26971.1"/>
    </source>
</evidence>
<evidence type="ECO:0000259" key="6">
    <source>
        <dbReference type="PROSITE" id="PS50977"/>
    </source>
</evidence>
<dbReference type="Pfam" id="PF17932">
    <property type="entry name" value="TetR_C_24"/>
    <property type="match status" value="1"/>
</dbReference>
<dbReference type="KEGG" id="sgn:SGRA_p0031"/>
<dbReference type="Gene3D" id="1.10.10.60">
    <property type="entry name" value="Homeodomain-like"/>
    <property type="match status" value="1"/>
</dbReference>
<dbReference type="GO" id="GO:0000976">
    <property type="term" value="F:transcription cis-regulatory region binding"/>
    <property type="evidence" value="ECO:0007669"/>
    <property type="project" value="TreeGrafter"/>
</dbReference>
<dbReference type="EMBL" id="CP002832">
    <property type="protein sequence ID" value="AFC26971.1"/>
    <property type="molecule type" value="Genomic_DNA"/>
</dbReference>
<evidence type="ECO:0000256" key="1">
    <source>
        <dbReference type="ARBA" id="ARBA00022491"/>
    </source>
</evidence>
<keyword evidence="3 5" id="KW-0238">DNA-binding</keyword>
<keyword evidence="2" id="KW-0805">Transcription regulation</keyword>
<dbReference type="eggNOG" id="COG1309">
    <property type="taxonomic scope" value="Bacteria"/>
</dbReference>
<accession>H6LB06</accession>
<dbReference type="InterPro" id="IPR050109">
    <property type="entry name" value="HTH-type_TetR-like_transc_reg"/>
</dbReference>
<dbReference type="RefSeq" id="WP_015695526.1">
    <property type="nucleotide sequence ID" value="NC_016936.1"/>
</dbReference>
<dbReference type="HOGENOM" id="CLU_069356_12_4_10"/>
<reference evidence="7 8" key="1">
    <citation type="journal article" date="2012" name="Stand. Genomic Sci.">
        <title>Complete genome sequencing and analysis of Saprospira grandis str. Lewin, a predatory marine bacterium.</title>
        <authorList>
            <person name="Saw J.H."/>
            <person name="Yuryev A."/>
            <person name="Kanbe M."/>
            <person name="Hou S."/>
            <person name="Young A.G."/>
            <person name="Aizawa S."/>
            <person name="Alam M."/>
        </authorList>
    </citation>
    <scope>NUCLEOTIDE SEQUENCE [LARGE SCALE GENOMIC DNA]</scope>
    <source>
        <strain evidence="7 8">Lewin</strain>
        <plasmid evidence="8">Plasmid SGRA01</plasmid>
    </source>
</reference>
<gene>
    <name evidence="7" type="ORF">SGRA_p0031</name>
</gene>
<evidence type="ECO:0000256" key="3">
    <source>
        <dbReference type="ARBA" id="ARBA00023125"/>
    </source>
</evidence>